<evidence type="ECO:0000313" key="10">
    <source>
        <dbReference type="Proteomes" id="UP000494040"/>
    </source>
</evidence>
<comment type="catalytic activity">
    <reaction evidence="5">
        <text>an N-terminal L-alpha-aminoacyl-[protein] + L-arginyl-tRNA(Arg) = an N-terminal L-arginyl-L-aminoacyl-[protein] + tRNA(Arg) + H(+)</text>
        <dbReference type="Rhea" id="RHEA:10208"/>
        <dbReference type="Rhea" id="RHEA-COMP:9658"/>
        <dbReference type="Rhea" id="RHEA-COMP:9673"/>
        <dbReference type="Rhea" id="RHEA-COMP:10636"/>
        <dbReference type="Rhea" id="RHEA-COMP:10638"/>
        <dbReference type="ChEBI" id="CHEBI:15378"/>
        <dbReference type="ChEBI" id="CHEBI:78442"/>
        <dbReference type="ChEBI" id="CHEBI:78513"/>
        <dbReference type="ChEBI" id="CHEBI:78597"/>
        <dbReference type="ChEBI" id="CHEBI:83562"/>
        <dbReference type="EC" id="2.3.2.8"/>
    </reaction>
</comment>
<dbReference type="Proteomes" id="UP000494040">
    <property type="component" value="Unassembled WGS sequence"/>
</dbReference>
<evidence type="ECO:0000256" key="2">
    <source>
        <dbReference type="ARBA" id="ARBA00022679"/>
    </source>
</evidence>
<evidence type="ECO:0000256" key="5">
    <source>
        <dbReference type="PIRNR" id="PIRNR037207"/>
    </source>
</evidence>
<sequence>MPSIVDYFSSRHGSCGYCKSTDTSQNYSMWAHVITAQDYQDLIDRGWRRSGKYCYKPNMKATCCPLYTIKCDATEFKPSKSQKKLLKRVSKYLMDGKRNECPNDSLEDETPVPNDQGFVMTDISSENIQLNLEDIEKVEILSVIPGEGSICTNKLDNDKSSNEQKETEPADVNTKRTQSLNLEDGKEAGKPKCKKAKLIRLEKKKQKQSAASNVNVKTKGNQEKSLEDFIIYENPTLQLELRLVCLEPESKQFEDTFEESFAVYQKYQTTIHKDTPSQCNKKQFRRFLVTSPLKREMSVKGLPCGYGSFHQQYCLNGKIIAVGVIDVLPTCISSVYFFYDPDYSFLSLGTYSSLREIAYVRSLNKTFPQMKYYYMGFYIHNCPKMCYKARLSPSFLLCPESYTWHPVDEAKKKLDMNKYSRLGGTEEEDKNCFKSIHDVLIFCGMGMTYEYYKSKTGINKDREIEEYGQLVGSKCAKRMLLYQSSESD</sequence>
<keyword evidence="10" id="KW-1185">Reference proteome</keyword>
<dbReference type="RefSeq" id="XP_014250150.1">
    <property type="nucleotide sequence ID" value="XM_014394664.2"/>
</dbReference>
<dbReference type="GO" id="GO:0004057">
    <property type="term" value="F:arginyl-tRNA--protein transferase activity"/>
    <property type="evidence" value="ECO:0007669"/>
    <property type="project" value="UniProtKB-EC"/>
</dbReference>
<comment type="function">
    <text evidence="5">Involved in the post-translational conjugation of arginine to the N-terminal aspartate or glutamate of a protein. This arginylation is required for degradation of the protein via the ubiquitin pathway.</text>
</comment>
<dbReference type="InterPro" id="IPR030700">
    <property type="entry name" value="N-end_Aminoacyl_Trfase"/>
</dbReference>
<evidence type="ECO:0000256" key="4">
    <source>
        <dbReference type="ARBA" id="ARBA00023315"/>
    </source>
</evidence>
<dbReference type="EnsemblMetazoa" id="XM_014394662.2">
    <property type="protein sequence ID" value="XP_014250148.1"/>
    <property type="gene ID" value="LOC106667045"/>
</dbReference>
<dbReference type="EC" id="2.3.2.8" evidence="5"/>
<evidence type="ECO:0000313" key="9">
    <source>
        <dbReference type="EnsemblMetazoa" id="XP_014250148.1"/>
    </source>
</evidence>
<dbReference type="InterPro" id="IPR017137">
    <property type="entry name" value="Arg-tRNA-P_Trfase_1_euk"/>
</dbReference>
<dbReference type="OrthoDB" id="74183at2759"/>
<comment type="similarity">
    <text evidence="1 5">Belongs to the R-transferase family.</text>
</comment>
<evidence type="ECO:0000256" key="3">
    <source>
        <dbReference type="ARBA" id="ARBA00022786"/>
    </source>
</evidence>
<dbReference type="GO" id="GO:0005737">
    <property type="term" value="C:cytoplasm"/>
    <property type="evidence" value="ECO:0007669"/>
    <property type="project" value="TreeGrafter"/>
</dbReference>
<dbReference type="PANTHER" id="PTHR21367">
    <property type="entry name" value="ARGININE-TRNA-PROTEIN TRANSFERASE 1"/>
    <property type="match status" value="1"/>
</dbReference>
<dbReference type="PIRSF" id="PIRSF037207">
    <property type="entry name" value="ATE1_euk"/>
    <property type="match status" value="1"/>
</dbReference>
<dbReference type="RefSeq" id="XP_014250148.1">
    <property type="nucleotide sequence ID" value="XM_014394662.2"/>
</dbReference>
<dbReference type="RefSeq" id="XP_014250149.1">
    <property type="nucleotide sequence ID" value="XM_014394663.2"/>
</dbReference>
<dbReference type="InterPro" id="IPR007471">
    <property type="entry name" value="N-end_Aminoacyl_Trfase_N"/>
</dbReference>
<dbReference type="AlphaFoldDB" id="A0A8I6RSA8"/>
<evidence type="ECO:0000256" key="1">
    <source>
        <dbReference type="ARBA" id="ARBA00009991"/>
    </source>
</evidence>
<dbReference type="InterPro" id="IPR016181">
    <property type="entry name" value="Acyl_CoA_acyltransferase"/>
</dbReference>
<feature type="region of interest" description="Disordered" evidence="6">
    <location>
        <begin position="152"/>
        <end position="190"/>
    </location>
</feature>
<reference evidence="9" key="1">
    <citation type="submission" date="2022-01" db="UniProtKB">
        <authorList>
            <consortium name="EnsemblMetazoa"/>
        </authorList>
    </citation>
    <scope>IDENTIFICATION</scope>
</reference>
<organism evidence="9 10">
    <name type="scientific">Cimex lectularius</name>
    <name type="common">Bed bug</name>
    <name type="synonym">Acanthia lectularia</name>
    <dbReference type="NCBI Taxonomy" id="79782"/>
    <lineage>
        <taxon>Eukaryota</taxon>
        <taxon>Metazoa</taxon>
        <taxon>Ecdysozoa</taxon>
        <taxon>Arthropoda</taxon>
        <taxon>Hexapoda</taxon>
        <taxon>Insecta</taxon>
        <taxon>Pterygota</taxon>
        <taxon>Neoptera</taxon>
        <taxon>Paraneoptera</taxon>
        <taxon>Hemiptera</taxon>
        <taxon>Heteroptera</taxon>
        <taxon>Panheteroptera</taxon>
        <taxon>Cimicomorpha</taxon>
        <taxon>Cimicidae</taxon>
        <taxon>Cimex</taxon>
    </lineage>
</organism>
<proteinExistence type="inferred from homology"/>
<dbReference type="GeneID" id="106667045"/>
<dbReference type="Pfam" id="PF04377">
    <property type="entry name" value="ATE_C"/>
    <property type="match status" value="1"/>
</dbReference>
<dbReference type="KEGG" id="clec:106667045"/>
<accession>A0A8I6RSA8</accession>
<dbReference type="OMA" id="KYQTAIH"/>
<name>A0A8I6RSA8_CIMLE</name>
<feature type="compositionally biased region" description="Basic and acidic residues" evidence="6">
    <location>
        <begin position="155"/>
        <end position="168"/>
    </location>
</feature>
<evidence type="ECO:0000259" key="8">
    <source>
        <dbReference type="Pfam" id="PF04377"/>
    </source>
</evidence>
<keyword evidence="3 5" id="KW-0833">Ubl conjugation pathway</keyword>
<protein>
    <recommendedName>
        <fullName evidence="5">Arginyl-tRNA--protein transferase 1</fullName>
        <shortName evidence="5">Arginyltransferase 1</shortName>
        <shortName evidence="5">R-transferase 1</shortName>
        <ecNumber evidence="5">2.3.2.8</ecNumber>
    </recommendedName>
    <alternativeName>
        <fullName evidence="5">Arginine-tRNA--protein transferase 1</fullName>
    </alternativeName>
</protein>
<keyword evidence="2 5" id="KW-0808">Transferase</keyword>
<dbReference type="PANTHER" id="PTHR21367:SF1">
    <property type="entry name" value="ARGINYL-TRNA--PROTEIN TRANSFERASE 1"/>
    <property type="match status" value="1"/>
</dbReference>
<evidence type="ECO:0000256" key="6">
    <source>
        <dbReference type="SAM" id="MobiDB-lite"/>
    </source>
</evidence>
<keyword evidence="4 5" id="KW-0012">Acyltransferase</keyword>
<feature type="domain" description="N-end rule aminoacyl transferase C-terminal" evidence="8">
    <location>
        <begin position="259"/>
        <end position="398"/>
    </location>
</feature>
<dbReference type="InterPro" id="IPR007472">
    <property type="entry name" value="N-end_Aminoacyl_Trfase_C"/>
</dbReference>
<dbReference type="SUPFAM" id="SSF55729">
    <property type="entry name" value="Acyl-CoA N-acyltransferases (Nat)"/>
    <property type="match status" value="1"/>
</dbReference>
<dbReference type="Pfam" id="PF04376">
    <property type="entry name" value="ATE_N"/>
    <property type="match status" value="1"/>
</dbReference>
<evidence type="ECO:0000259" key="7">
    <source>
        <dbReference type="Pfam" id="PF04376"/>
    </source>
</evidence>
<feature type="domain" description="N-end aminoacyl transferase N-terminal" evidence="7">
    <location>
        <begin position="14"/>
        <end position="84"/>
    </location>
</feature>
<dbReference type="EnsemblMetazoa" id="XM_014394663.2">
    <property type="protein sequence ID" value="XP_014250149.1"/>
    <property type="gene ID" value="LOC106667045"/>
</dbReference>
<dbReference type="EnsemblMetazoa" id="XM_014394664.2">
    <property type="protein sequence ID" value="XP_014250150.1"/>
    <property type="gene ID" value="LOC106667045"/>
</dbReference>